<evidence type="ECO:0000256" key="1">
    <source>
        <dbReference type="SAM" id="MobiDB-lite"/>
    </source>
</evidence>
<feature type="compositionally biased region" description="Basic and acidic residues" evidence="1">
    <location>
        <begin position="93"/>
        <end position="106"/>
    </location>
</feature>
<protein>
    <submittedName>
        <fullName evidence="2">Uncharacterized protein</fullName>
    </submittedName>
</protein>
<comment type="caution">
    <text evidence="2">The sequence shown here is derived from an EMBL/GenBank/DDBJ whole genome shotgun (WGS) entry which is preliminary data.</text>
</comment>
<dbReference type="Proteomes" id="UP000239649">
    <property type="component" value="Unassembled WGS sequence"/>
</dbReference>
<gene>
    <name evidence="2" type="ORF">C2E20_4488</name>
</gene>
<feature type="compositionally biased region" description="Low complexity" evidence="1">
    <location>
        <begin position="183"/>
        <end position="201"/>
    </location>
</feature>
<evidence type="ECO:0000313" key="2">
    <source>
        <dbReference type="EMBL" id="PSC72181.1"/>
    </source>
</evidence>
<keyword evidence="3" id="KW-1185">Reference proteome</keyword>
<sequence length="372" mass="41442">MRQKMQKHEAAVARAAEEKRAVEAARRAEEERREAARHEAQARAEAEAAERARALAARQAQKETQLEARARELSELRALHQRQRQMRAQYARHRQELAAQREEERRQQLTWRLATKEARVAGMEAERAAMLQALEDVRQDIRRQEDSLRQALREMQQRDGAPTGGELARLQRVLDDLVQQPQPGSRPASRGAAGARLASRTLHAPAAQPAALEAAAVEAAMQELASSHGSHGVDSRANSPRIPAFFAGAHAGVSCSLSAGELGGHEPIGVLYPAAEDSIEEHATADERQRAEQQEAEQQHQHQRRVSAAESPADTLQRLVEAELAREEEREAMLARVVVAGDRARLQAFFETERSSAMALMQELRRRMAAMR</sequence>
<feature type="region of interest" description="Disordered" evidence="1">
    <location>
        <begin position="1"/>
        <end position="48"/>
    </location>
</feature>
<organism evidence="2 3">
    <name type="scientific">Micractinium conductrix</name>
    <dbReference type="NCBI Taxonomy" id="554055"/>
    <lineage>
        <taxon>Eukaryota</taxon>
        <taxon>Viridiplantae</taxon>
        <taxon>Chlorophyta</taxon>
        <taxon>core chlorophytes</taxon>
        <taxon>Trebouxiophyceae</taxon>
        <taxon>Chlorellales</taxon>
        <taxon>Chlorellaceae</taxon>
        <taxon>Chlorella clade</taxon>
        <taxon>Micractinium</taxon>
    </lineage>
</organism>
<feature type="region of interest" description="Disordered" evidence="1">
    <location>
        <begin position="282"/>
        <end position="314"/>
    </location>
</feature>
<feature type="region of interest" description="Disordered" evidence="1">
    <location>
        <begin position="179"/>
        <end position="201"/>
    </location>
</feature>
<proteinExistence type="predicted"/>
<dbReference type="AlphaFoldDB" id="A0A2P6VDP3"/>
<accession>A0A2P6VDP3</accession>
<dbReference type="STRING" id="554055.A0A2P6VDP3"/>
<feature type="compositionally biased region" description="Basic and acidic residues" evidence="1">
    <location>
        <begin position="282"/>
        <end position="300"/>
    </location>
</feature>
<name>A0A2P6VDP3_9CHLO</name>
<feature type="region of interest" description="Disordered" evidence="1">
    <location>
        <begin position="84"/>
        <end position="106"/>
    </location>
</feature>
<evidence type="ECO:0000313" key="3">
    <source>
        <dbReference type="Proteomes" id="UP000239649"/>
    </source>
</evidence>
<reference evidence="2 3" key="1">
    <citation type="journal article" date="2018" name="Plant J.">
        <title>Genome sequences of Chlorella sorokiniana UTEX 1602 and Micractinium conductrix SAG 241.80: implications to maltose excretion by a green alga.</title>
        <authorList>
            <person name="Arriola M.B."/>
            <person name="Velmurugan N."/>
            <person name="Zhang Y."/>
            <person name="Plunkett M.H."/>
            <person name="Hondzo H."/>
            <person name="Barney B.M."/>
        </authorList>
    </citation>
    <scope>NUCLEOTIDE SEQUENCE [LARGE SCALE GENOMIC DNA]</scope>
    <source>
        <strain evidence="2 3">SAG 241.80</strain>
    </source>
</reference>
<dbReference type="EMBL" id="LHPF02000011">
    <property type="protein sequence ID" value="PSC72181.1"/>
    <property type="molecule type" value="Genomic_DNA"/>
</dbReference>